<dbReference type="SUPFAM" id="SSF48452">
    <property type="entry name" value="TPR-like"/>
    <property type="match status" value="1"/>
</dbReference>
<dbReference type="EMBL" id="CAJOBG010035432">
    <property type="protein sequence ID" value="CAF4370392.1"/>
    <property type="molecule type" value="Genomic_DNA"/>
</dbReference>
<dbReference type="Proteomes" id="UP000663866">
    <property type="component" value="Unassembled WGS sequence"/>
</dbReference>
<accession>A0A820M9Z6</accession>
<dbReference type="PROSITE" id="PS50005">
    <property type="entry name" value="TPR"/>
    <property type="match status" value="2"/>
</dbReference>
<evidence type="ECO:0000256" key="1">
    <source>
        <dbReference type="ARBA" id="ARBA00022737"/>
    </source>
</evidence>
<feature type="non-terminal residue" evidence="4">
    <location>
        <position position="1"/>
    </location>
</feature>
<evidence type="ECO:0008006" key="6">
    <source>
        <dbReference type="Google" id="ProtNLM"/>
    </source>
</evidence>
<dbReference type="PANTHER" id="PTHR45641:SF1">
    <property type="entry name" value="AAA+ ATPASE DOMAIN-CONTAINING PROTEIN"/>
    <property type="match status" value="1"/>
</dbReference>
<sequence length="226" mass="26046">MLNSLGTIYTNKGNHERPTVYYEKALKTIECSPENCPFLAAISNNLGTVYYAHGDFEKSSLLYKRSLEIYLSLSNSTQESIAKNSLIIVFVIKECFYGEIYRKQKLYFEALEMFEKVLQILLKVVPTNYSACATTYNNIAIIYAAQGDNEKTVGYLYKTIEFNENSLPPNHLHIVTAYNNLAHALYRRGDFMEALVYMKKAYEIDQKTLPHDHPCLTSVRRSIIYR</sequence>
<dbReference type="PANTHER" id="PTHR45641">
    <property type="entry name" value="TETRATRICOPEPTIDE REPEAT PROTEIN (AFU_ORTHOLOGUE AFUA_6G03870)"/>
    <property type="match status" value="1"/>
</dbReference>
<evidence type="ECO:0000313" key="5">
    <source>
        <dbReference type="Proteomes" id="UP000663866"/>
    </source>
</evidence>
<organism evidence="4 5">
    <name type="scientific">Rotaria magnacalcarata</name>
    <dbReference type="NCBI Taxonomy" id="392030"/>
    <lineage>
        <taxon>Eukaryota</taxon>
        <taxon>Metazoa</taxon>
        <taxon>Spiralia</taxon>
        <taxon>Gnathifera</taxon>
        <taxon>Rotifera</taxon>
        <taxon>Eurotatoria</taxon>
        <taxon>Bdelloidea</taxon>
        <taxon>Philodinida</taxon>
        <taxon>Philodinidae</taxon>
        <taxon>Rotaria</taxon>
    </lineage>
</organism>
<dbReference type="Pfam" id="PF13424">
    <property type="entry name" value="TPR_12"/>
    <property type="match status" value="2"/>
</dbReference>
<dbReference type="SMART" id="SM00028">
    <property type="entry name" value="TPR"/>
    <property type="match status" value="4"/>
</dbReference>
<feature type="repeat" description="TPR" evidence="3">
    <location>
        <begin position="175"/>
        <end position="208"/>
    </location>
</feature>
<keyword evidence="2 3" id="KW-0802">TPR repeat</keyword>
<dbReference type="InterPro" id="IPR011990">
    <property type="entry name" value="TPR-like_helical_dom_sf"/>
</dbReference>
<feature type="repeat" description="TPR" evidence="3">
    <location>
        <begin position="133"/>
        <end position="166"/>
    </location>
</feature>
<evidence type="ECO:0000256" key="2">
    <source>
        <dbReference type="ARBA" id="ARBA00022803"/>
    </source>
</evidence>
<dbReference type="Pfam" id="PF13374">
    <property type="entry name" value="TPR_10"/>
    <property type="match status" value="1"/>
</dbReference>
<name>A0A820M9Z6_9BILA</name>
<dbReference type="Gene3D" id="1.25.40.10">
    <property type="entry name" value="Tetratricopeptide repeat domain"/>
    <property type="match status" value="2"/>
</dbReference>
<protein>
    <recommendedName>
        <fullName evidence="6">Kinesin light chain</fullName>
    </recommendedName>
</protein>
<dbReference type="AlphaFoldDB" id="A0A820M9Z6"/>
<keyword evidence="5" id="KW-1185">Reference proteome</keyword>
<gene>
    <name evidence="4" type="ORF">OVN521_LOCUS33446</name>
</gene>
<reference evidence="4" key="1">
    <citation type="submission" date="2021-02" db="EMBL/GenBank/DDBJ databases">
        <authorList>
            <person name="Nowell W R."/>
        </authorList>
    </citation>
    <scope>NUCLEOTIDE SEQUENCE</scope>
</reference>
<evidence type="ECO:0000313" key="4">
    <source>
        <dbReference type="EMBL" id="CAF4370392.1"/>
    </source>
</evidence>
<dbReference type="InterPro" id="IPR019734">
    <property type="entry name" value="TPR_rpt"/>
</dbReference>
<comment type="caution">
    <text evidence="4">The sequence shown here is derived from an EMBL/GenBank/DDBJ whole genome shotgun (WGS) entry which is preliminary data.</text>
</comment>
<keyword evidence="1" id="KW-0677">Repeat</keyword>
<evidence type="ECO:0000256" key="3">
    <source>
        <dbReference type="PROSITE-ProRule" id="PRU00339"/>
    </source>
</evidence>
<proteinExistence type="predicted"/>